<reference evidence="1" key="1">
    <citation type="submission" date="2019-08" db="EMBL/GenBank/DDBJ databases">
        <authorList>
            <person name="Kucharzyk K."/>
            <person name="Murdoch R.W."/>
            <person name="Higgins S."/>
            <person name="Loffler F."/>
        </authorList>
    </citation>
    <scope>NUCLEOTIDE SEQUENCE</scope>
</reference>
<evidence type="ECO:0000313" key="1">
    <source>
        <dbReference type="EMBL" id="MPN64882.1"/>
    </source>
</evidence>
<sequence>MLSRLLRSRLLLQQLVHSQVFDLSLPNIGDRHKIIRQPTEKVANTTLSCRISVISRNNSILGDRAHSRNKHFLITQQHVNGGCSHNGGHGSALYQSESRHGHFGINIGHGNRDAWLQGKQLGYLREQHSRTVSEGGYRSG</sequence>
<name>A0A645JNL2_9ZZZZ</name>
<dbReference type="EMBL" id="VSSQ01146424">
    <property type="protein sequence ID" value="MPN64882.1"/>
    <property type="molecule type" value="Genomic_DNA"/>
</dbReference>
<dbReference type="AlphaFoldDB" id="A0A645JNL2"/>
<organism evidence="1">
    <name type="scientific">bioreactor metagenome</name>
    <dbReference type="NCBI Taxonomy" id="1076179"/>
    <lineage>
        <taxon>unclassified sequences</taxon>
        <taxon>metagenomes</taxon>
        <taxon>ecological metagenomes</taxon>
    </lineage>
</organism>
<comment type="caution">
    <text evidence="1">The sequence shown here is derived from an EMBL/GenBank/DDBJ whole genome shotgun (WGS) entry which is preliminary data.</text>
</comment>
<protein>
    <submittedName>
        <fullName evidence="1">Uncharacterized protein</fullName>
    </submittedName>
</protein>
<accession>A0A645JNL2</accession>
<gene>
    <name evidence="1" type="ORF">SDC9_212660</name>
</gene>
<proteinExistence type="predicted"/>